<evidence type="ECO:0000256" key="1">
    <source>
        <dbReference type="SAM" id="MobiDB-lite"/>
    </source>
</evidence>
<proteinExistence type="predicted"/>
<feature type="compositionally biased region" description="Polar residues" evidence="1">
    <location>
        <begin position="149"/>
        <end position="167"/>
    </location>
</feature>
<dbReference type="Proteomes" id="UP000054270">
    <property type="component" value="Unassembled WGS sequence"/>
</dbReference>
<protein>
    <submittedName>
        <fullName evidence="2">Uncharacterized protein</fullName>
    </submittedName>
</protein>
<feature type="compositionally biased region" description="Low complexity" evidence="1">
    <location>
        <begin position="329"/>
        <end position="340"/>
    </location>
</feature>
<feature type="compositionally biased region" description="Polar residues" evidence="1">
    <location>
        <begin position="259"/>
        <end position="275"/>
    </location>
</feature>
<reference evidence="3" key="1">
    <citation type="submission" date="2014-04" db="EMBL/GenBank/DDBJ databases">
        <title>Evolutionary Origins and Diversification of the Mycorrhizal Mutualists.</title>
        <authorList>
            <consortium name="DOE Joint Genome Institute"/>
            <consortium name="Mycorrhizal Genomics Consortium"/>
            <person name="Kohler A."/>
            <person name="Kuo A."/>
            <person name="Nagy L.G."/>
            <person name="Floudas D."/>
            <person name="Copeland A."/>
            <person name="Barry K.W."/>
            <person name="Cichocki N."/>
            <person name="Veneault-Fourrey C."/>
            <person name="LaButti K."/>
            <person name="Lindquist E.A."/>
            <person name="Lipzen A."/>
            <person name="Lundell T."/>
            <person name="Morin E."/>
            <person name="Murat C."/>
            <person name="Riley R."/>
            <person name="Ohm R."/>
            <person name="Sun H."/>
            <person name="Tunlid A."/>
            <person name="Henrissat B."/>
            <person name="Grigoriev I.V."/>
            <person name="Hibbett D.S."/>
            <person name="Martin F."/>
        </authorList>
    </citation>
    <scope>NUCLEOTIDE SEQUENCE [LARGE SCALE GENOMIC DNA]</scope>
    <source>
        <strain evidence="3">FD-334 SS-4</strain>
    </source>
</reference>
<organism evidence="2 3">
    <name type="scientific">Hypholoma sublateritium (strain FD-334 SS-4)</name>
    <dbReference type="NCBI Taxonomy" id="945553"/>
    <lineage>
        <taxon>Eukaryota</taxon>
        <taxon>Fungi</taxon>
        <taxon>Dikarya</taxon>
        <taxon>Basidiomycota</taxon>
        <taxon>Agaricomycotina</taxon>
        <taxon>Agaricomycetes</taxon>
        <taxon>Agaricomycetidae</taxon>
        <taxon>Agaricales</taxon>
        <taxon>Agaricineae</taxon>
        <taxon>Strophariaceae</taxon>
        <taxon>Hypholoma</taxon>
    </lineage>
</organism>
<keyword evidence="3" id="KW-1185">Reference proteome</keyword>
<evidence type="ECO:0000313" key="2">
    <source>
        <dbReference type="EMBL" id="KJA26728.1"/>
    </source>
</evidence>
<accession>A0A0D2MRY3</accession>
<name>A0A0D2MRY3_HYPSF</name>
<dbReference type="AlphaFoldDB" id="A0A0D2MRY3"/>
<dbReference type="EMBL" id="KN817526">
    <property type="protein sequence ID" value="KJA26728.1"/>
    <property type="molecule type" value="Genomic_DNA"/>
</dbReference>
<feature type="compositionally biased region" description="Low complexity" evidence="1">
    <location>
        <begin position="309"/>
        <end position="320"/>
    </location>
</feature>
<feature type="region of interest" description="Disordered" evidence="1">
    <location>
        <begin position="298"/>
        <end position="406"/>
    </location>
</feature>
<evidence type="ECO:0000313" key="3">
    <source>
        <dbReference type="Proteomes" id="UP000054270"/>
    </source>
</evidence>
<feature type="region of interest" description="Disordered" evidence="1">
    <location>
        <begin position="259"/>
        <end position="282"/>
    </location>
</feature>
<gene>
    <name evidence="2" type="ORF">HYPSUDRAFT_198540</name>
</gene>
<sequence length="406" mass="42780">MVLIVWRAPASNSAGTLHDVDATSSPSPPRPLEDLGGLEMYPSVGIDPSCFQVRQYTARANKKPPSSASQGVYLDIAEVPIPRGTAVAAARRALRPARRARRTPRPPIPRHLPILSIAEGQESSIPFEMIREKSIRTILAPIHRPTCTPAPNAQSARLSTSRTTPLSAPTTMVTVTGAMDAHTLSVAQWADDDSGASPRTLPDLKVLHSPQALALCSPHRSAAVALSRPIWMASSGRARSSFFPPPWRVIPTFNLGPSASSSELGDGSAHTNSDARSGPKSAAKLAAADWELIRSTESVGMRGQRPSPLQQARAASSLPSRAPPPPSQFPLARCALSPSTLPQPPPSSQPSQSSIACAVASPPLPSIRAPYTRPPRPPALAARGLCGPALASKRSRRATRSGCTVP</sequence>
<feature type="region of interest" description="Disordered" evidence="1">
    <location>
        <begin position="146"/>
        <end position="167"/>
    </location>
</feature>